<proteinExistence type="predicted"/>
<evidence type="ECO:0000313" key="2">
    <source>
        <dbReference type="Proteomes" id="UP000299102"/>
    </source>
</evidence>
<accession>A0A4C1UDM3</accession>
<dbReference type="EMBL" id="BGZK01000156">
    <property type="protein sequence ID" value="GBP24024.1"/>
    <property type="molecule type" value="Genomic_DNA"/>
</dbReference>
<dbReference type="Proteomes" id="UP000299102">
    <property type="component" value="Unassembled WGS sequence"/>
</dbReference>
<keyword evidence="2" id="KW-1185">Reference proteome</keyword>
<comment type="caution">
    <text evidence="1">The sequence shown here is derived from an EMBL/GenBank/DDBJ whole genome shotgun (WGS) entry which is preliminary data.</text>
</comment>
<gene>
    <name evidence="1" type="ORF">EVAR_10125_1</name>
</gene>
<evidence type="ECO:0000313" key="1">
    <source>
        <dbReference type="EMBL" id="GBP24024.1"/>
    </source>
</evidence>
<name>A0A4C1UDM3_EUMVA</name>
<protein>
    <submittedName>
        <fullName evidence="1">Uncharacterized protein</fullName>
    </submittedName>
</protein>
<sequence>MKIPKNLSKTLCLTCTQVKEDSLIAQELDESPSPAAVALYHTHATVSSRSRCSQHARHTINGRGRSESLKFVRLVIPTCSTLTTSRSFKLTPSLLATLSIRFDVADGKLHAKRKRWTANLRHDRGEHVFEWNEILPSLTERETCSRGRRFPNNKLITSLIYVFPRLFKFDRYKSCPL</sequence>
<reference evidence="1 2" key="1">
    <citation type="journal article" date="2019" name="Commun. Biol.">
        <title>The bagworm genome reveals a unique fibroin gene that provides high tensile strength.</title>
        <authorList>
            <person name="Kono N."/>
            <person name="Nakamura H."/>
            <person name="Ohtoshi R."/>
            <person name="Tomita M."/>
            <person name="Numata K."/>
            <person name="Arakawa K."/>
        </authorList>
    </citation>
    <scope>NUCLEOTIDE SEQUENCE [LARGE SCALE GENOMIC DNA]</scope>
</reference>
<organism evidence="1 2">
    <name type="scientific">Eumeta variegata</name>
    <name type="common">Bagworm moth</name>
    <name type="synonym">Eumeta japonica</name>
    <dbReference type="NCBI Taxonomy" id="151549"/>
    <lineage>
        <taxon>Eukaryota</taxon>
        <taxon>Metazoa</taxon>
        <taxon>Ecdysozoa</taxon>
        <taxon>Arthropoda</taxon>
        <taxon>Hexapoda</taxon>
        <taxon>Insecta</taxon>
        <taxon>Pterygota</taxon>
        <taxon>Neoptera</taxon>
        <taxon>Endopterygota</taxon>
        <taxon>Lepidoptera</taxon>
        <taxon>Glossata</taxon>
        <taxon>Ditrysia</taxon>
        <taxon>Tineoidea</taxon>
        <taxon>Psychidae</taxon>
        <taxon>Oiketicinae</taxon>
        <taxon>Eumeta</taxon>
    </lineage>
</organism>
<dbReference type="AlphaFoldDB" id="A0A4C1UDM3"/>